<sequence>MPRPLPFYTGLIFRGALGKALRFLRLIDFIFTSLYNYIRSRLNRDRTCMVFLAATLLSITPIFYYRIHADATRMARHARGVAFFGRDLGEVVRKNMLASRFLPVSLAIHALGVIMTGRVGHAVHHALLNTDLFQYSLLSQSERFAATYETFFLPGAMCLAFLYADGNARLRRMIPRAYELLTRFYLRLLREPETLFSNPIPHRLSRTIRLTRRRHN</sequence>
<keyword evidence="1" id="KW-0472">Membrane</keyword>
<feature type="transmembrane region" description="Helical" evidence="1">
    <location>
        <begin position="144"/>
        <end position="164"/>
    </location>
</feature>
<evidence type="ECO:0000256" key="1">
    <source>
        <dbReference type="SAM" id="Phobius"/>
    </source>
</evidence>
<comment type="caution">
    <text evidence="2">The sequence shown here is derived from an EMBL/GenBank/DDBJ whole genome shotgun (WGS) entry which is preliminary data.</text>
</comment>
<accession>A0AAW0RLV6</accession>
<keyword evidence="3" id="KW-1185">Reference proteome</keyword>
<protein>
    <submittedName>
        <fullName evidence="2">Uncharacterized protein</fullName>
    </submittedName>
</protein>
<gene>
    <name evidence="2" type="ORF">G3M48_007595</name>
</gene>
<dbReference type="AlphaFoldDB" id="A0AAW0RLV6"/>
<evidence type="ECO:0000313" key="3">
    <source>
        <dbReference type="Proteomes" id="UP001397290"/>
    </source>
</evidence>
<feature type="transmembrane region" description="Helical" evidence="1">
    <location>
        <begin position="50"/>
        <end position="67"/>
    </location>
</feature>
<dbReference type="EMBL" id="JAAHCF010000544">
    <property type="protein sequence ID" value="KAK8143192.1"/>
    <property type="molecule type" value="Genomic_DNA"/>
</dbReference>
<keyword evidence="1" id="KW-1133">Transmembrane helix</keyword>
<organism evidence="2 3">
    <name type="scientific">Beauveria asiatica</name>
    <dbReference type="NCBI Taxonomy" id="1069075"/>
    <lineage>
        <taxon>Eukaryota</taxon>
        <taxon>Fungi</taxon>
        <taxon>Dikarya</taxon>
        <taxon>Ascomycota</taxon>
        <taxon>Pezizomycotina</taxon>
        <taxon>Sordariomycetes</taxon>
        <taxon>Hypocreomycetidae</taxon>
        <taxon>Hypocreales</taxon>
        <taxon>Cordycipitaceae</taxon>
        <taxon>Beauveria</taxon>
    </lineage>
</organism>
<reference evidence="2 3" key="1">
    <citation type="submission" date="2020-02" db="EMBL/GenBank/DDBJ databases">
        <title>Comparative genomics of the hypocrealean fungal genus Beauvera.</title>
        <authorList>
            <person name="Showalter D.N."/>
            <person name="Bushley K.E."/>
            <person name="Rehner S.A."/>
        </authorList>
    </citation>
    <scope>NUCLEOTIDE SEQUENCE [LARGE SCALE GENOMIC DNA]</scope>
    <source>
        <strain evidence="2 3">ARSEF4384</strain>
    </source>
</reference>
<dbReference type="Proteomes" id="UP001397290">
    <property type="component" value="Unassembled WGS sequence"/>
</dbReference>
<proteinExistence type="predicted"/>
<feature type="transmembrane region" description="Helical" evidence="1">
    <location>
        <begin position="20"/>
        <end position="38"/>
    </location>
</feature>
<evidence type="ECO:0000313" key="2">
    <source>
        <dbReference type="EMBL" id="KAK8143192.1"/>
    </source>
</evidence>
<feature type="transmembrane region" description="Helical" evidence="1">
    <location>
        <begin position="101"/>
        <end position="124"/>
    </location>
</feature>
<name>A0AAW0RLV6_9HYPO</name>
<keyword evidence="1" id="KW-0812">Transmembrane</keyword>